<dbReference type="Proteomes" id="UP000485484">
    <property type="component" value="Unassembled WGS sequence"/>
</dbReference>
<dbReference type="Pfam" id="PF18910">
    <property type="entry name" value="DUF5665"/>
    <property type="match status" value="1"/>
</dbReference>
<dbReference type="EMBL" id="MWAK01000051">
    <property type="protein sequence ID" value="OPZ93006.1"/>
    <property type="molecule type" value="Genomic_DNA"/>
</dbReference>
<organism evidence="3">
    <name type="scientific">candidate division TA06 bacterium ADurb.Bin417</name>
    <dbReference type="NCBI Taxonomy" id="1852828"/>
    <lineage>
        <taxon>Bacteria</taxon>
        <taxon>Bacteria division TA06</taxon>
    </lineage>
</organism>
<sequence>MAEEKKPDAPVESPITGPDEHHAGELLQQLKATLSADTQELLTMLKHPRRFFWLNFMMGVVRGLGIFVGATILGTFVVAFFLILLRWMERMPLLGDLVRFIVNLIRDLIRQPVSVP</sequence>
<evidence type="ECO:0000256" key="1">
    <source>
        <dbReference type="SAM" id="MobiDB-lite"/>
    </source>
</evidence>
<keyword evidence="2" id="KW-1133">Transmembrane helix</keyword>
<comment type="caution">
    <text evidence="3">The sequence shown here is derived from an EMBL/GenBank/DDBJ whole genome shotgun (WGS) entry which is preliminary data.</text>
</comment>
<keyword evidence="2" id="KW-0812">Transmembrane</keyword>
<dbReference type="InterPro" id="IPR043723">
    <property type="entry name" value="DUF5665"/>
</dbReference>
<name>A0A1V5MIJ0_UNCT6</name>
<dbReference type="AlphaFoldDB" id="A0A1V5MIJ0"/>
<proteinExistence type="predicted"/>
<feature type="region of interest" description="Disordered" evidence="1">
    <location>
        <begin position="1"/>
        <end position="20"/>
    </location>
</feature>
<accession>A0A1V5MIJ0</accession>
<evidence type="ECO:0000313" key="3">
    <source>
        <dbReference type="EMBL" id="OPZ93006.1"/>
    </source>
</evidence>
<gene>
    <name evidence="3" type="ORF">BWY73_00530</name>
</gene>
<reference evidence="3" key="1">
    <citation type="submission" date="2017-02" db="EMBL/GenBank/DDBJ databases">
        <title>Delving into the versatile metabolic prowess of the omnipresent phylum Bacteroidetes.</title>
        <authorList>
            <person name="Nobu M.K."/>
            <person name="Mei R."/>
            <person name="Narihiro T."/>
            <person name="Kuroda K."/>
            <person name="Liu W.-T."/>
        </authorList>
    </citation>
    <scope>NUCLEOTIDE SEQUENCE</scope>
    <source>
        <strain evidence="3">ADurb.Bin417</strain>
    </source>
</reference>
<keyword evidence="2" id="KW-0472">Membrane</keyword>
<feature type="transmembrane region" description="Helical" evidence="2">
    <location>
        <begin position="52"/>
        <end position="85"/>
    </location>
</feature>
<protein>
    <submittedName>
        <fullName evidence="3">Uncharacterized protein</fullName>
    </submittedName>
</protein>
<evidence type="ECO:0000256" key="2">
    <source>
        <dbReference type="SAM" id="Phobius"/>
    </source>
</evidence>